<evidence type="ECO:0000256" key="1">
    <source>
        <dbReference type="SAM" id="Phobius"/>
    </source>
</evidence>
<dbReference type="Proteomes" id="UP000267516">
    <property type="component" value="Segment"/>
</dbReference>
<keyword evidence="1" id="KW-0812">Transmembrane</keyword>
<keyword evidence="1" id="KW-0472">Membrane</keyword>
<proteinExistence type="predicted"/>
<reference evidence="2" key="1">
    <citation type="journal article" date="2018" name="Aquaculture">
        <title>Complete genome sequence of a white spot syndrome virus associated with a disease incursion in Australia.</title>
        <authorList>
            <person name="Oakey J."/>
            <person name="Smith C.S."/>
        </authorList>
    </citation>
    <scope>NUCLEOTIDE SEQUENCE [LARGE SCALE GENOMIC DNA]</scope>
    <source>
        <strain evidence="2">WSSV-AU</strain>
    </source>
</reference>
<keyword evidence="1" id="KW-1133">Transmembrane helix</keyword>
<evidence type="ECO:0000313" key="2">
    <source>
        <dbReference type="EMBL" id="ATU84152.1"/>
    </source>
</evidence>
<accession>A0A2D3I723</accession>
<feature type="transmembrane region" description="Helical" evidence="1">
    <location>
        <begin position="21"/>
        <end position="45"/>
    </location>
</feature>
<dbReference type="EMBL" id="MF768985">
    <property type="protein sequence ID" value="ATU84152.1"/>
    <property type="molecule type" value="Genomic_DNA"/>
</dbReference>
<protein>
    <submittedName>
        <fullName evidence="2">ORF1307</fullName>
    </submittedName>
</protein>
<organism evidence="2">
    <name type="scientific">White spot syndrome virus</name>
    <dbReference type="NCBI Taxonomy" id="342409"/>
    <lineage>
        <taxon>Viruses</taxon>
        <taxon>Viruses incertae sedis</taxon>
        <taxon>Naldaviricetes</taxon>
        <taxon>Nimaviridae</taxon>
        <taxon>Whispovirus</taxon>
    </lineage>
</organism>
<name>A0A2D3I723_9VIRU</name>
<sequence length="63" mass="7445">MQLLHIRPKKWTVSMNVIRSSICRILSVVLTAIIISTIFAIYYFYFRPKEGLTLYRARVDIPQ</sequence>